<reference evidence="4" key="2">
    <citation type="submission" date="2009-03" db="EMBL/GenBank/DDBJ databases">
        <authorList>
            <person name="Gang L."/>
        </authorList>
    </citation>
    <scope>NUCLEOTIDE SEQUENCE</scope>
    <source>
        <strain evidence="4">Anhui</strain>
    </source>
</reference>
<organism evidence="4">
    <name type="scientific">Schistosoma japonicum</name>
    <name type="common">Blood fluke</name>
    <dbReference type="NCBI Taxonomy" id="6182"/>
    <lineage>
        <taxon>Eukaryota</taxon>
        <taxon>Metazoa</taxon>
        <taxon>Spiralia</taxon>
        <taxon>Lophotrochozoa</taxon>
        <taxon>Platyhelminthes</taxon>
        <taxon>Trematoda</taxon>
        <taxon>Digenea</taxon>
        <taxon>Strigeidida</taxon>
        <taxon>Schistosomatoidea</taxon>
        <taxon>Schistosomatidae</taxon>
        <taxon>Schistosoma</taxon>
    </lineage>
</organism>
<evidence type="ECO:0000256" key="1">
    <source>
        <dbReference type="ARBA" id="ARBA00006844"/>
    </source>
</evidence>
<dbReference type="GO" id="GO:0030042">
    <property type="term" value="P:actin filament depolymerization"/>
    <property type="evidence" value="ECO:0007669"/>
    <property type="project" value="InterPro"/>
</dbReference>
<dbReference type="AlphaFoldDB" id="C1L849"/>
<proteinExistence type="evidence at transcript level"/>
<feature type="domain" description="ADF-H" evidence="3">
    <location>
        <begin position="2"/>
        <end position="135"/>
    </location>
</feature>
<keyword evidence="2" id="KW-0009">Actin-binding</keyword>
<dbReference type="SUPFAM" id="SSF55753">
    <property type="entry name" value="Actin depolymerizing proteins"/>
    <property type="match status" value="1"/>
</dbReference>
<dbReference type="Pfam" id="PF00241">
    <property type="entry name" value="Cofilin_ADF"/>
    <property type="match status" value="1"/>
</dbReference>
<dbReference type="GO" id="GO:0015629">
    <property type="term" value="C:actin cytoskeleton"/>
    <property type="evidence" value="ECO:0007669"/>
    <property type="project" value="InterPro"/>
</dbReference>
<dbReference type="GO" id="GO:0003779">
    <property type="term" value="F:actin binding"/>
    <property type="evidence" value="ECO:0007669"/>
    <property type="project" value="UniProtKB-KW"/>
</dbReference>
<dbReference type="PANTHER" id="PTHR11913">
    <property type="entry name" value="COFILIN-RELATED"/>
    <property type="match status" value="1"/>
</dbReference>
<dbReference type="PROSITE" id="PS51263">
    <property type="entry name" value="ADF_H"/>
    <property type="match status" value="1"/>
</dbReference>
<name>C1L849_SCHJA</name>
<sequence length="135" mass="15793">MSTGIKCDKSCYEAYEDLKLLKKYRYILFHIYNNQEIKVLHRAAREANYDDFMQDLITAMNAGEGRYAVYDYELKEKVNSIVFILWVPSSLDVKVRMIYAASKSALKAKLVGVKYEVEANDLEEITEEELFKKVR</sequence>
<dbReference type="EMBL" id="FN315145">
    <property type="protein sequence ID" value="CAX70877.1"/>
    <property type="molecule type" value="mRNA"/>
</dbReference>
<dbReference type="InterPro" id="IPR017904">
    <property type="entry name" value="ADF/Cofilin"/>
</dbReference>
<dbReference type="EMBL" id="FN315144">
    <property type="protein sequence ID" value="CAX70876.1"/>
    <property type="molecule type" value="mRNA"/>
</dbReference>
<evidence type="ECO:0000256" key="2">
    <source>
        <dbReference type="ARBA" id="ARBA00023203"/>
    </source>
</evidence>
<accession>C1L849</accession>
<evidence type="ECO:0000259" key="3">
    <source>
        <dbReference type="PROSITE" id="PS51263"/>
    </source>
</evidence>
<dbReference type="SMART" id="SM00102">
    <property type="entry name" value="ADF"/>
    <property type="match status" value="1"/>
</dbReference>
<evidence type="ECO:0000313" key="4">
    <source>
        <dbReference type="EMBL" id="CAX70877.1"/>
    </source>
</evidence>
<protein>
    <submittedName>
        <fullName evidence="4">Putative Cofilin-1</fullName>
    </submittedName>
</protein>
<dbReference type="InterPro" id="IPR002108">
    <property type="entry name" value="ADF-H"/>
</dbReference>
<dbReference type="InterPro" id="IPR029006">
    <property type="entry name" value="ADF-H/Gelsolin-like_dom_sf"/>
</dbReference>
<dbReference type="CDD" id="cd11286">
    <property type="entry name" value="ADF_cofilin_like"/>
    <property type="match status" value="1"/>
</dbReference>
<reference evidence="4" key="1">
    <citation type="journal article" date="2009" name="Nature">
        <title>The Schistosoma japonicum genome reveals features of host-parasite interplay.</title>
        <authorList>
            <person name="Liu F."/>
            <person name="Zhou Y."/>
            <person name="Wang Z.Q."/>
            <person name="Lu G."/>
            <person name="Zheng H."/>
            <person name="Brindley P.J."/>
            <person name="McManus D.P."/>
            <person name="Blair D."/>
            <person name="Zhang Q.H."/>
            <person name="Zhong Y."/>
            <person name="Wang S."/>
            <person name="Han Z.G."/>
            <person name="Chen Z."/>
        </authorList>
    </citation>
    <scope>NUCLEOTIDE SEQUENCE</scope>
    <source>
        <strain evidence="4">Anhui</strain>
    </source>
</reference>
<comment type="similarity">
    <text evidence="1">Belongs to the actin-binding proteins ADF family.</text>
</comment>
<dbReference type="Gene3D" id="3.40.20.10">
    <property type="entry name" value="Severin"/>
    <property type="match status" value="1"/>
</dbReference>